<evidence type="ECO:0000313" key="4">
    <source>
        <dbReference type="EMBL" id="VVD59117.1"/>
    </source>
</evidence>
<dbReference type="InterPro" id="IPR001270">
    <property type="entry name" value="ClpA/B"/>
</dbReference>
<dbReference type="GO" id="GO:0005694">
    <property type="term" value="C:chromosome"/>
    <property type="evidence" value="ECO:0007669"/>
    <property type="project" value="TreeGrafter"/>
</dbReference>
<keyword evidence="5" id="KW-1185">Reference proteome</keyword>
<dbReference type="PRINTS" id="PR00300">
    <property type="entry name" value="CLPPROTEASEA"/>
</dbReference>
<accession>A0A5E4R7L8</accession>
<dbReference type="Gene3D" id="3.40.50.300">
    <property type="entry name" value="P-loop containing nucleotide triphosphate hydrolases"/>
    <property type="match status" value="1"/>
</dbReference>
<dbReference type="GO" id="GO:0005524">
    <property type="term" value="F:ATP binding"/>
    <property type="evidence" value="ECO:0007669"/>
    <property type="project" value="UniProtKB-KW"/>
</dbReference>
<dbReference type="Pfam" id="PF00004">
    <property type="entry name" value="AAA"/>
    <property type="match status" value="1"/>
</dbReference>
<dbReference type="GO" id="GO:0016887">
    <property type="term" value="F:ATP hydrolysis activity"/>
    <property type="evidence" value="ECO:0007669"/>
    <property type="project" value="InterPro"/>
</dbReference>
<dbReference type="InterPro" id="IPR044539">
    <property type="entry name" value="Pch2-like"/>
</dbReference>
<evidence type="ECO:0000259" key="3">
    <source>
        <dbReference type="SMART" id="SM00382"/>
    </source>
</evidence>
<dbReference type="RefSeq" id="WP_246177577.1">
    <property type="nucleotide sequence ID" value="NZ_CABPSM010000001.1"/>
</dbReference>
<dbReference type="InterPro" id="IPR027417">
    <property type="entry name" value="P-loop_NTPase"/>
</dbReference>
<dbReference type="InterPro" id="IPR003959">
    <property type="entry name" value="ATPase_AAA_core"/>
</dbReference>
<reference evidence="4 5" key="1">
    <citation type="submission" date="2019-08" db="EMBL/GenBank/DDBJ databases">
        <authorList>
            <person name="Peeters C."/>
        </authorList>
    </citation>
    <scope>NUCLEOTIDE SEQUENCE [LARGE SCALE GENOMIC DNA]</scope>
    <source>
        <strain evidence="4 5">LMG 31112</strain>
    </source>
</reference>
<keyword evidence="1" id="KW-0547">Nucleotide-binding</keyword>
<dbReference type="SUPFAM" id="SSF52540">
    <property type="entry name" value="P-loop containing nucleoside triphosphate hydrolases"/>
    <property type="match status" value="1"/>
</dbReference>
<dbReference type="InterPro" id="IPR003593">
    <property type="entry name" value="AAA+_ATPase"/>
</dbReference>
<organism evidence="4 5">
    <name type="scientific">Pandoraea horticolens</name>
    <dbReference type="NCBI Taxonomy" id="2508298"/>
    <lineage>
        <taxon>Bacteria</taxon>
        <taxon>Pseudomonadati</taxon>
        <taxon>Pseudomonadota</taxon>
        <taxon>Betaproteobacteria</taxon>
        <taxon>Burkholderiales</taxon>
        <taxon>Burkholderiaceae</taxon>
        <taxon>Pandoraea</taxon>
    </lineage>
</organism>
<evidence type="ECO:0000256" key="2">
    <source>
        <dbReference type="ARBA" id="ARBA00022840"/>
    </source>
</evidence>
<name>A0A5E4R7L8_9BURK</name>
<evidence type="ECO:0000256" key="1">
    <source>
        <dbReference type="ARBA" id="ARBA00022741"/>
    </source>
</evidence>
<keyword evidence="2" id="KW-0067">ATP-binding</keyword>
<dbReference type="PANTHER" id="PTHR45991">
    <property type="entry name" value="PACHYTENE CHECKPOINT PROTEIN 2"/>
    <property type="match status" value="1"/>
</dbReference>
<dbReference type="SMART" id="SM00382">
    <property type="entry name" value="AAA"/>
    <property type="match status" value="1"/>
</dbReference>
<dbReference type="AlphaFoldDB" id="A0A5E4R7L8"/>
<dbReference type="EMBL" id="CABPSM010000001">
    <property type="protein sequence ID" value="VVD59117.1"/>
    <property type="molecule type" value="Genomic_DNA"/>
</dbReference>
<dbReference type="PANTHER" id="PTHR45991:SF1">
    <property type="entry name" value="PACHYTENE CHECKPOINT PROTEIN 2 HOMOLOG"/>
    <property type="match status" value="1"/>
</dbReference>
<evidence type="ECO:0000313" key="5">
    <source>
        <dbReference type="Proteomes" id="UP000343317"/>
    </source>
</evidence>
<sequence length="309" mass="33192">MNANTNAQYLMRPEDLPRGISAVRALPDESLDALWGSIIVADNIKERLLSQAILNFALRPKVSRDQLPMHGVILLVGPPGTGKTSLARGLASKLAGYMPKAKPRLVEVDPHALTSSAMGKTQRAVSELFSQTISEQASNGPTVVLLDEVETLVADRSRMSLDANPVDIHRATDAVLVQLDSLAELHPNILFIATSNFPQAIDDAFTSRCDLVIEVPPPGQEAIVQILEQCLSGLARQFPALEVIANSHDIGKIARACEGLDGRAVRKMIVNAMVMNREVAADPNKLTTAHLLAAGKDAKAARSHKEASK</sequence>
<gene>
    <name evidence="4" type="ORF">PHO31112_00009</name>
</gene>
<proteinExistence type="predicted"/>
<feature type="domain" description="AAA+ ATPase" evidence="3">
    <location>
        <begin position="69"/>
        <end position="217"/>
    </location>
</feature>
<protein>
    <submittedName>
        <fullName evidence="4">AAA family ATPase</fullName>
    </submittedName>
</protein>
<dbReference type="Proteomes" id="UP000343317">
    <property type="component" value="Unassembled WGS sequence"/>
</dbReference>